<dbReference type="EMBL" id="CP002077">
    <property type="protein sequence ID" value="ADK86756.1"/>
    <property type="molecule type" value="Genomic_DNA"/>
</dbReference>
<dbReference type="eggNOG" id="COG0822">
    <property type="taxonomic scope" value="Bacteria"/>
</dbReference>
<dbReference type="KEGG" id="mpj:MPNE_0569"/>
<organism evidence="2 3">
    <name type="scientific">Mycoplasmoides pneumoniae (strain ATCC 15531 / DSM 23978 / CIP 103766 / NBRC 14401 / NCTC 10119 / FH)</name>
    <name type="common">Mycoplasma pneumoniae</name>
    <dbReference type="NCBI Taxonomy" id="722438"/>
    <lineage>
        <taxon>Bacteria</taxon>
        <taxon>Bacillati</taxon>
        <taxon>Mycoplasmatota</taxon>
        <taxon>Mycoplasmoidales</taxon>
        <taxon>Mycoplasmoidaceae</taxon>
        <taxon>Mycoplasmoides</taxon>
    </lineage>
</organism>
<dbReference type="GO" id="GO:0051536">
    <property type="term" value="F:iron-sulfur cluster binding"/>
    <property type="evidence" value="ECO:0007669"/>
    <property type="project" value="InterPro"/>
</dbReference>
<name>A0A0H3DM02_MYCPB</name>
<dbReference type="SUPFAM" id="SSF82649">
    <property type="entry name" value="SufE/NifU"/>
    <property type="match status" value="1"/>
</dbReference>
<dbReference type="CDD" id="cd06664">
    <property type="entry name" value="IscU_like"/>
    <property type="match status" value="1"/>
</dbReference>
<dbReference type="InterPro" id="IPR002871">
    <property type="entry name" value="NIF_FeS_clus_asmbl_NifU_N"/>
</dbReference>
<dbReference type="GeneID" id="66608839"/>
<proteinExistence type="predicted"/>
<dbReference type="PaxDb" id="722438-MPNE_0569"/>
<gene>
    <name evidence="2" type="ordered locus">MPNE_0569</name>
</gene>
<evidence type="ECO:0000313" key="3">
    <source>
        <dbReference type="Proteomes" id="UP000007756"/>
    </source>
</evidence>
<sequence>MDRKIREQIIAIYSNLQHKQDLTQFAHCLTTKADDNCEDFFNLGLQFQNNQLTALGFNGEGCIISTIASELTLSALEGKTIKEAIVLLEQFMEAVQTGSLSTPLPQALQLLWDFQIDQKRLNCLLLTPQNLLQWLKDFSH</sequence>
<feature type="domain" description="NIF system FeS cluster assembly NifU N-terminal" evidence="1">
    <location>
        <begin position="6"/>
        <end position="87"/>
    </location>
</feature>
<dbReference type="AlphaFoldDB" id="A0A0H3DM02"/>
<dbReference type="RefSeq" id="WP_010874844.1">
    <property type="nucleotide sequence ID" value="NZ_CP010546.1"/>
</dbReference>
<reference evidence="2 3" key="1">
    <citation type="journal article" date="2010" name="Appl. Environ. Microbiol.">
        <title>Targeted chromosomal knockouts in Mycoplasma pneumoniae.</title>
        <authorList>
            <person name="Krishnakumar R."/>
            <person name="Assad-Garcia N."/>
            <person name="Benders G.A."/>
            <person name="Phan Q."/>
            <person name="Montague M.G."/>
            <person name="Glass J.I."/>
        </authorList>
    </citation>
    <scope>NUCLEOTIDE SEQUENCE [LARGE SCALE GENOMIC DNA]</scope>
    <source>
        <strain evidence="3">ATCC 15531 / DSM 22911 / NBRC 14401 / NCTC 10119 / FH</strain>
    </source>
</reference>
<dbReference type="GO" id="GO:0005506">
    <property type="term" value="F:iron ion binding"/>
    <property type="evidence" value="ECO:0007669"/>
    <property type="project" value="InterPro"/>
</dbReference>
<dbReference type="STRING" id="722438.F539_02745"/>
<dbReference type="GO" id="GO:0016226">
    <property type="term" value="P:iron-sulfur cluster assembly"/>
    <property type="evidence" value="ECO:0007669"/>
    <property type="project" value="InterPro"/>
</dbReference>
<dbReference type="Pfam" id="PF01592">
    <property type="entry name" value="NifU_N"/>
    <property type="match status" value="1"/>
</dbReference>
<dbReference type="PATRIC" id="fig|722438.3.peg.541"/>
<dbReference type="HOGENOM" id="CLU_1852995_0_0_14"/>
<dbReference type="Proteomes" id="UP000007756">
    <property type="component" value="Chromosome"/>
</dbReference>
<dbReference type="Gene3D" id="3.90.1010.10">
    <property type="match status" value="1"/>
</dbReference>
<dbReference type="SMR" id="A0A0H3DM02"/>
<evidence type="ECO:0000259" key="1">
    <source>
        <dbReference type="Pfam" id="PF01592"/>
    </source>
</evidence>
<evidence type="ECO:0000313" key="2">
    <source>
        <dbReference type="EMBL" id="ADK86756.1"/>
    </source>
</evidence>
<protein>
    <recommendedName>
        <fullName evidence="1">NIF system FeS cluster assembly NifU N-terminal domain-containing protein</fullName>
    </recommendedName>
</protein>
<accession>A0A0H3DM02</accession>